<dbReference type="Proteomes" id="UP000799437">
    <property type="component" value="Unassembled WGS sequence"/>
</dbReference>
<evidence type="ECO:0000313" key="1">
    <source>
        <dbReference type="EMBL" id="KAF2757045.1"/>
    </source>
</evidence>
<accession>A0A6A6W3A2</accession>
<gene>
    <name evidence="1" type="ORF">EJ05DRAFT_53231</name>
</gene>
<sequence length="90" mass="10038">MQTPCLTVSTSLPAAPRVLLADSLLSGWFEGEEPCVDSLGPLDKIKSYIYIGSSHLHKYTSLPVLGLRGYATNFTPYYYTRCFYHVRGTT</sequence>
<reference evidence="1" key="1">
    <citation type="journal article" date="2020" name="Stud. Mycol.">
        <title>101 Dothideomycetes genomes: a test case for predicting lifestyles and emergence of pathogens.</title>
        <authorList>
            <person name="Haridas S."/>
            <person name="Albert R."/>
            <person name="Binder M."/>
            <person name="Bloem J."/>
            <person name="Labutti K."/>
            <person name="Salamov A."/>
            <person name="Andreopoulos B."/>
            <person name="Baker S."/>
            <person name="Barry K."/>
            <person name="Bills G."/>
            <person name="Bluhm B."/>
            <person name="Cannon C."/>
            <person name="Castanera R."/>
            <person name="Culley D."/>
            <person name="Daum C."/>
            <person name="Ezra D."/>
            <person name="Gonzalez J."/>
            <person name="Henrissat B."/>
            <person name="Kuo A."/>
            <person name="Liang C."/>
            <person name="Lipzen A."/>
            <person name="Lutzoni F."/>
            <person name="Magnuson J."/>
            <person name="Mondo S."/>
            <person name="Nolan M."/>
            <person name="Ohm R."/>
            <person name="Pangilinan J."/>
            <person name="Park H.-J."/>
            <person name="Ramirez L."/>
            <person name="Alfaro M."/>
            <person name="Sun H."/>
            <person name="Tritt A."/>
            <person name="Yoshinaga Y."/>
            <person name="Zwiers L.-H."/>
            <person name="Turgeon B."/>
            <person name="Goodwin S."/>
            <person name="Spatafora J."/>
            <person name="Crous P."/>
            <person name="Grigoriev I."/>
        </authorList>
    </citation>
    <scope>NUCLEOTIDE SEQUENCE</scope>
    <source>
        <strain evidence="1">CBS 121739</strain>
    </source>
</reference>
<keyword evidence="2" id="KW-1185">Reference proteome</keyword>
<dbReference type="AlphaFoldDB" id="A0A6A6W3A2"/>
<name>A0A6A6W3A2_9PEZI</name>
<dbReference type="EMBL" id="ML996574">
    <property type="protein sequence ID" value="KAF2757045.1"/>
    <property type="molecule type" value="Genomic_DNA"/>
</dbReference>
<dbReference type="RefSeq" id="XP_033599496.1">
    <property type="nucleotide sequence ID" value="XM_033749067.1"/>
</dbReference>
<proteinExistence type="predicted"/>
<protein>
    <submittedName>
        <fullName evidence="1">Uncharacterized protein</fullName>
    </submittedName>
</protein>
<evidence type="ECO:0000313" key="2">
    <source>
        <dbReference type="Proteomes" id="UP000799437"/>
    </source>
</evidence>
<dbReference type="GeneID" id="54490121"/>
<organism evidence="1 2">
    <name type="scientific">Pseudovirgaria hyperparasitica</name>
    <dbReference type="NCBI Taxonomy" id="470096"/>
    <lineage>
        <taxon>Eukaryota</taxon>
        <taxon>Fungi</taxon>
        <taxon>Dikarya</taxon>
        <taxon>Ascomycota</taxon>
        <taxon>Pezizomycotina</taxon>
        <taxon>Dothideomycetes</taxon>
        <taxon>Dothideomycetes incertae sedis</taxon>
        <taxon>Acrospermales</taxon>
        <taxon>Acrospermaceae</taxon>
        <taxon>Pseudovirgaria</taxon>
    </lineage>
</organism>